<dbReference type="InterPro" id="IPR011050">
    <property type="entry name" value="Pectin_lyase_fold/virulence"/>
</dbReference>
<dbReference type="RefSeq" id="WP_283381735.1">
    <property type="nucleotide sequence ID" value="NZ_JASHIE010000006.1"/>
</dbReference>
<feature type="domain" description="K1 capsule-specific polysaccharide lyase C-terminal" evidence="2">
    <location>
        <begin position="634"/>
        <end position="702"/>
    </location>
</feature>
<keyword evidence="4" id="KW-1185">Reference proteome</keyword>
<dbReference type="SUPFAM" id="SSF51126">
    <property type="entry name" value="Pectin lyase-like"/>
    <property type="match status" value="1"/>
</dbReference>
<comment type="caution">
    <text evidence="3">The sequence shown here is derived from an EMBL/GenBank/DDBJ whole genome shotgun (WGS) entry which is preliminary data.</text>
</comment>
<evidence type="ECO:0000313" key="4">
    <source>
        <dbReference type="Proteomes" id="UP001225761"/>
    </source>
</evidence>
<dbReference type="GO" id="GO:0016787">
    <property type="term" value="F:hydrolase activity"/>
    <property type="evidence" value="ECO:0007669"/>
    <property type="project" value="UniProtKB-KW"/>
</dbReference>
<reference evidence="3 4" key="1">
    <citation type="submission" date="2023-05" db="EMBL/GenBank/DDBJ databases">
        <title>Novel species of genus Flectobacillus isolated from stream in China.</title>
        <authorList>
            <person name="Lu H."/>
        </authorList>
    </citation>
    <scope>NUCLEOTIDE SEQUENCE [LARGE SCALE GENOMIC DNA]</scope>
    <source>
        <strain evidence="3 4">LFS242W</strain>
    </source>
</reference>
<dbReference type="Gene3D" id="2.160.20.10">
    <property type="entry name" value="Single-stranded right-handed beta-helix, Pectin lyase-like"/>
    <property type="match status" value="1"/>
</dbReference>
<evidence type="ECO:0000259" key="2">
    <source>
        <dbReference type="Pfam" id="PF24146"/>
    </source>
</evidence>
<gene>
    <name evidence="3" type="ORF">QM481_10555</name>
</gene>
<keyword evidence="3" id="KW-0378">Hydrolase</keyword>
<protein>
    <submittedName>
        <fullName evidence="3">Glycosyl hydrolase family 28-related protein</fullName>
    </submittedName>
</protein>
<dbReference type="Proteomes" id="UP001225761">
    <property type="component" value="Unassembled WGS sequence"/>
</dbReference>
<dbReference type="InterPro" id="IPR012334">
    <property type="entry name" value="Pectin_lyas_fold"/>
</dbReference>
<feature type="domain" description="Rhamnogalacturonase A/B/Epimerase-like pectate lyase" evidence="1">
    <location>
        <begin position="101"/>
        <end position="190"/>
    </location>
</feature>
<evidence type="ECO:0000259" key="1">
    <source>
        <dbReference type="Pfam" id="PF12708"/>
    </source>
</evidence>
<proteinExistence type="predicted"/>
<name>A0ABT6Z1I2_9BACT</name>
<dbReference type="EMBL" id="JASHIE010000006">
    <property type="protein sequence ID" value="MDI9874967.1"/>
    <property type="molecule type" value="Genomic_DNA"/>
</dbReference>
<dbReference type="InterPro" id="IPR024535">
    <property type="entry name" value="RHGA/B-epi-like_pectate_lyase"/>
</dbReference>
<evidence type="ECO:0000313" key="3">
    <source>
        <dbReference type="EMBL" id="MDI9874967.1"/>
    </source>
</evidence>
<dbReference type="Pfam" id="PF24146">
    <property type="entry name" value="K1-lyase_C"/>
    <property type="match status" value="1"/>
</dbReference>
<accession>A0ABT6Z1I2</accession>
<organism evidence="3 4">
    <name type="scientific">Flectobacillus rivi</name>
    <dbReference type="NCBI Taxonomy" id="2984209"/>
    <lineage>
        <taxon>Bacteria</taxon>
        <taxon>Pseudomonadati</taxon>
        <taxon>Bacteroidota</taxon>
        <taxon>Cytophagia</taxon>
        <taxon>Cytophagales</taxon>
        <taxon>Flectobacillaceae</taxon>
        <taxon>Flectobacillus</taxon>
    </lineage>
</organism>
<dbReference type="InterPro" id="IPR056204">
    <property type="entry name" value="K1-lyase_C"/>
</dbReference>
<sequence length="704" mass="76280">MTKILALTAGKTKTLSEQEAKEFVLPIATLNQISQATIRQCSTDFLQMQKRFWMTDKGKEGAWYFDPNDVDSLDNIGTCIVTSEGARLKREFNDFLLPEWFGAVGDGITDDTMAIQSALTVNTHPVLLLSKTYLVTGDIVLRTNNSLVGQNIYKSVLLLKSNSNPEAILKTLNDSQYRISIKNLSIHGNRLSQLSNTAAIALRNRFVDELGNNAYEPKNRLENLFIREIKGDGLYLSGSGDNIFSKIIVENVTENGLICNTWDSSYSELTLGHCFNGDGLKVINDNGGGTSNRFSNIKCWGSGGGISVSGLFNNFSVVNIQDCFNYGLRVTNRNNTFNSLDIDAIGWDFTTSTPVTNSTAIILEENANNTIIKGRIYDRAQYSITGSIAYGIKCLTNNAVVDLIVSDVLTHPVRNPELIPSTNIIRVNGNIRNGGNFKYVFPNDVSSNYPFGGFKTANYVATNLDCALFANTASNNVTITLPTTNVKDGKLFVVAKSNSSNLAIVNVEAGGTINGSSTYTLRNVKESVLLMKTGASSYAIIAESDDSVMFGSGSPEGVRWGESGNIYLRSDGGSGEQLYVKETNSSNSGWKPVFINGQTKPLLVNTTTDNGVDKLQVGGNIYFTGKMKIATGTNASCGFATLVGGSVTVNTNAVSITSGIKISVQEIGQYNGRIRITQKVAGSYFTISSSDTTDNCVVYWELTN</sequence>
<dbReference type="Pfam" id="PF12708">
    <property type="entry name" value="Pect-lyase_RHGA_epim"/>
    <property type="match status" value="1"/>
</dbReference>